<reference evidence="1" key="1">
    <citation type="submission" date="2014-07" db="EMBL/GenBank/DDBJ databases">
        <title>Identification of a novel salt tolerance gene in wild soybean by whole-genome sequencing.</title>
        <authorList>
            <person name="Lam H.-M."/>
            <person name="Qi X."/>
            <person name="Li M.-W."/>
            <person name="Liu X."/>
            <person name="Xie M."/>
            <person name="Ni M."/>
            <person name="Xu X."/>
        </authorList>
    </citation>
    <scope>NUCLEOTIDE SEQUENCE [LARGE SCALE GENOMIC DNA]</scope>
    <source>
        <tissue evidence="1">Root</tissue>
    </source>
</reference>
<protein>
    <submittedName>
        <fullName evidence="1">Uncharacterized protein</fullName>
    </submittedName>
</protein>
<dbReference type="AlphaFoldDB" id="A0A0B2NUF7"/>
<evidence type="ECO:0000313" key="1">
    <source>
        <dbReference type="EMBL" id="KHM98908.1"/>
    </source>
</evidence>
<dbReference type="EMBL" id="KN672243">
    <property type="protein sequence ID" value="KHM98908.1"/>
    <property type="molecule type" value="Genomic_DNA"/>
</dbReference>
<accession>A0A0B2NUF7</accession>
<proteinExistence type="predicted"/>
<name>A0A0B2NUF7_GLYSO</name>
<organism evidence="1">
    <name type="scientific">Glycine soja</name>
    <name type="common">Wild soybean</name>
    <dbReference type="NCBI Taxonomy" id="3848"/>
    <lineage>
        <taxon>Eukaryota</taxon>
        <taxon>Viridiplantae</taxon>
        <taxon>Streptophyta</taxon>
        <taxon>Embryophyta</taxon>
        <taxon>Tracheophyta</taxon>
        <taxon>Spermatophyta</taxon>
        <taxon>Magnoliopsida</taxon>
        <taxon>eudicotyledons</taxon>
        <taxon>Gunneridae</taxon>
        <taxon>Pentapetalae</taxon>
        <taxon>rosids</taxon>
        <taxon>fabids</taxon>
        <taxon>Fabales</taxon>
        <taxon>Fabaceae</taxon>
        <taxon>Papilionoideae</taxon>
        <taxon>50 kb inversion clade</taxon>
        <taxon>NPAAA clade</taxon>
        <taxon>indigoferoid/millettioid clade</taxon>
        <taxon>Phaseoleae</taxon>
        <taxon>Glycine</taxon>
        <taxon>Glycine subgen. Soja</taxon>
    </lineage>
</organism>
<dbReference type="Proteomes" id="UP000053555">
    <property type="component" value="Unassembled WGS sequence"/>
</dbReference>
<sequence>MAQEALLKVFDRILDVVVETTGTAPFDEIIEVSSDGGDERGEQ</sequence>
<gene>
    <name evidence="1" type="ORF">glysoja_039078</name>
</gene>